<protein>
    <recommendedName>
        <fullName evidence="1">HTH lacI-type domain-containing protein</fullName>
    </recommendedName>
</protein>
<dbReference type="PROSITE" id="PS50932">
    <property type="entry name" value="HTH_LACI_2"/>
    <property type="match status" value="1"/>
</dbReference>
<sequence length="38" mass="4168">MPTMNDVAKLAGVSRGTVSNYVNGVRVKEASQKKFKKQ</sequence>
<organism evidence="2 3">
    <name type="scientific">Vagococcus martis</name>
    <dbReference type="NCBI Taxonomy" id="1768210"/>
    <lineage>
        <taxon>Bacteria</taxon>
        <taxon>Bacillati</taxon>
        <taxon>Bacillota</taxon>
        <taxon>Bacilli</taxon>
        <taxon>Lactobacillales</taxon>
        <taxon>Enterococcaceae</taxon>
        <taxon>Vagococcus</taxon>
    </lineage>
</organism>
<dbReference type="Gene3D" id="1.10.260.40">
    <property type="entry name" value="lambda repressor-like DNA-binding domains"/>
    <property type="match status" value="1"/>
</dbReference>
<evidence type="ECO:0000313" key="3">
    <source>
        <dbReference type="Proteomes" id="UP000189970"/>
    </source>
</evidence>
<dbReference type="PROSITE" id="PS00356">
    <property type="entry name" value="HTH_LACI_1"/>
    <property type="match status" value="1"/>
</dbReference>
<dbReference type="Pfam" id="PF00356">
    <property type="entry name" value="LacI"/>
    <property type="match status" value="1"/>
</dbReference>
<proteinExistence type="predicted"/>
<feature type="domain" description="HTH lacI-type" evidence="1">
    <location>
        <begin position="2"/>
        <end position="38"/>
    </location>
</feature>
<evidence type="ECO:0000313" key="2">
    <source>
        <dbReference type="EMBL" id="OPF87233.1"/>
    </source>
</evidence>
<dbReference type="AlphaFoldDB" id="A0A1V4DFJ8"/>
<gene>
    <name evidence="2" type="ORF">BW731_02900</name>
</gene>
<dbReference type="SUPFAM" id="SSF47413">
    <property type="entry name" value="lambda repressor-like DNA-binding domains"/>
    <property type="match status" value="1"/>
</dbReference>
<dbReference type="InterPro" id="IPR000843">
    <property type="entry name" value="HTH_LacI"/>
</dbReference>
<dbReference type="EMBL" id="MVAB01000001">
    <property type="protein sequence ID" value="OPF87233.1"/>
    <property type="molecule type" value="Genomic_DNA"/>
</dbReference>
<name>A0A1V4DFJ8_9ENTE</name>
<reference evidence="2 3" key="1">
    <citation type="submission" date="2017-02" db="EMBL/GenBank/DDBJ databases">
        <title>Vagococcus cremeus sp. nov., isolated from the small intestine of a marten, Martes flavigula.</title>
        <authorList>
            <person name="Tak E.J."/>
            <person name="Bae J.-W."/>
        </authorList>
    </citation>
    <scope>NUCLEOTIDE SEQUENCE [LARGE SCALE GENOMIC DNA]</scope>
    <source>
        <strain evidence="2 3">D7T301</strain>
    </source>
</reference>
<dbReference type="GO" id="GO:0003677">
    <property type="term" value="F:DNA binding"/>
    <property type="evidence" value="ECO:0007669"/>
    <property type="project" value="InterPro"/>
</dbReference>
<evidence type="ECO:0000259" key="1">
    <source>
        <dbReference type="PROSITE" id="PS50932"/>
    </source>
</evidence>
<dbReference type="RefSeq" id="WP_143592730.1">
    <property type="nucleotide sequence ID" value="NZ_MVAB01000001.1"/>
</dbReference>
<keyword evidence="3" id="KW-1185">Reference proteome</keyword>
<dbReference type="Proteomes" id="UP000189970">
    <property type="component" value="Unassembled WGS sequence"/>
</dbReference>
<dbReference type="InterPro" id="IPR010982">
    <property type="entry name" value="Lambda_DNA-bd_dom_sf"/>
</dbReference>
<accession>A0A1V4DFJ8</accession>
<comment type="caution">
    <text evidence="2">The sequence shown here is derived from an EMBL/GenBank/DDBJ whole genome shotgun (WGS) entry which is preliminary data.</text>
</comment>
<dbReference type="GO" id="GO:0006355">
    <property type="term" value="P:regulation of DNA-templated transcription"/>
    <property type="evidence" value="ECO:0007669"/>
    <property type="project" value="InterPro"/>
</dbReference>
<dbReference type="PRINTS" id="PR00036">
    <property type="entry name" value="HTHLACI"/>
</dbReference>